<dbReference type="InterPro" id="IPR048336">
    <property type="entry name" value="StiP-like"/>
</dbReference>
<keyword evidence="3" id="KW-0645">Protease</keyword>
<evidence type="ECO:0000259" key="2">
    <source>
        <dbReference type="Pfam" id="PF15608"/>
    </source>
</evidence>
<dbReference type="Pfam" id="PF11202">
    <property type="entry name" value="StiP"/>
    <property type="match status" value="1"/>
</dbReference>
<dbReference type="InterPro" id="IPR011215">
    <property type="entry name" value="StiP_N"/>
</dbReference>
<proteinExistence type="predicted"/>
<dbReference type="PIRSF" id="PIRSF020979">
    <property type="entry name" value="UCP020979"/>
    <property type="match status" value="1"/>
</dbReference>
<evidence type="ECO:0000259" key="1">
    <source>
        <dbReference type="Pfam" id="PF11202"/>
    </source>
</evidence>
<keyword evidence="3" id="KW-0378">Hydrolase</keyword>
<reference evidence="3" key="1">
    <citation type="submission" date="2022-11" db="EMBL/GenBank/DDBJ databases">
        <authorList>
            <person name="Vasilchenko N.G."/>
            <person name="Prazdnova E.V."/>
            <person name="Gorovtsov A.V."/>
            <person name="Chistyakov V.A."/>
            <person name="Pak M.L."/>
        </authorList>
    </citation>
    <scope>NUCLEOTIDE SEQUENCE</scope>
    <source>
        <strain evidence="3">R 4.5</strain>
    </source>
</reference>
<protein>
    <submittedName>
        <fullName evidence="3">Cysteine protease StiP family protein</fullName>
    </submittedName>
</protein>
<dbReference type="GO" id="GO:0006508">
    <property type="term" value="P:proteolysis"/>
    <property type="evidence" value="ECO:0007669"/>
    <property type="project" value="UniProtKB-KW"/>
</dbReference>
<sequence>MKQALMEQIQQKNIHPPEPLGSYPASDVTFLLKDLSRVTLEKGTEDREEAIQSGVHYSEMLPVEYEPTAEYIALFHETLAQSAKKVALAAASVAEMIVRKRGLNTAIVSLARAGTPIGILIKRYIDWKYGVSLPHYSISIIRGKGIDRNAILYILQQHGLGIELQFVDGWTGKGAIRQVLIEACREMNTDYGLHLNDDLAVLADPGRCSETFGTREDYLIPSACLNSTVSGLMSRTVLRDDLIGPDDFHGAKFYESWRSVDQSNTFVDTISGYFQDVAETAVAYAEQMTLNPPAVTWQGLRDIEAIQQAFGIRDINLVKPGVGETTRVLLRRVPWKILIDREDNPNLQHIMLLARDRGVPVEVFEGLTYSCCGIIKPLKGDKNDLRK</sequence>
<name>A0AAE9L7A7_PAEPO</name>
<gene>
    <name evidence="3" type="ORF">MF626_002901</name>
</gene>
<dbReference type="EMBL" id="CP097770">
    <property type="protein sequence ID" value="URJ48632.2"/>
    <property type="molecule type" value="Genomic_DNA"/>
</dbReference>
<organism evidence="3 4">
    <name type="scientific">Paenibacillus polymyxa</name>
    <name type="common">Bacillus polymyxa</name>
    <dbReference type="NCBI Taxonomy" id="1406"/>
    <lineage>
        <taxon>Bacteria</taxon>
        <taxon>Bacillati</taxon>
        <taxon>Bacillota</taxon>
        <taxon>Bacilli</taxon>
        <taxon>Bacillales</taxon>
        <taxon>Paenibacillaceae</taxon>
        <taxon>Paenibacillus</taxon>
    </lineage>
</organism>
<dbReference type="Pfam" id="PF15608">
    <property type="entry name" value="PELOTA_1"/>
    <property type="match status" value="1"/>
</dbReference>
<dbReference type="GO" id="GO:0008233">
    <property type="term" value="F:peptidase activity"/>
    <property type="evidence" value="ECO:0007669"/>
    <property type="project" value="UniProtKB-KW"/>
</dbReference>
<dbReference type="InterPro" id="IPR028157">
    <property type="entry name" value="PELOTA_dom"/>
</dbReference>
<evidence type="ECO:0000313" key="3">
    <source>
        <dbReference type="EMBL" id="URJ48632.2"/>
    </source>
</evidence>
<accession>A0AAE9L7A7</accession>
<dbReference type="AlphaFoldDB" id="A0AAE9L7A7"/>
<feature type="domain" description="PELOTA RNA-binding" evidence="2">
    <location>
        <begin position="297"/>
        <end position="376"/>
    </location>
</feature>
<feature type="domain" description="Cysteine protease StiP N-terminal" evidence="1">
    <location>
        <begin position="21"/>
        <end position="270"/>
    </location>
</feature>
<dbReference type="Proteomes" id="UP001055784">
    <property type="component" value="Chromosome"/>
</dbReference>
<evidence type="ECO:0000313" key="4">
    <source>
        <dbReference type="Proteomes" id="UP001055784"/>
    </source>
</evidence>